<evidence type="ECO:0000313" key="3">
    <source>
        <dbReference type="Proteomes" id="UP000216533"/>
    </source>
</evidence>
<dbReference type="Proteomes" id="UP000216533">
    <property type="component" value="Unassembled WGS sequence"/>
</dbReference>
<feature type="domain" description="DUF6891" evidence="1">
    <location>
        <begin position="28"/>
        <end position="191"/>
    </location>
</feature>
<dbReference type="InterPro" id="IPR054186">
    <property type="entry name" value="DUF6891"/>
</dbReference>
<dbReference type="EMBL" id="NMVI01000026">
    <property type="protein sequence ID" value="OYN85111.1"/>
    <property type="molecule type" value="Genomic_DNA"/>
</dbReference>
<protein>
    <recommendedName>
        <fullName evidence="1">DUF6891 domain-containing protein</fullName>
    </recommendedName>
</protein>
<reference evidence="2 3" key="1">
    <citation type="submission" date="2017-07" db="EMBL/GenBank/DDBJ databases">
        <title>Draft whole genome sequences of clinical Proprionibacteriaceae strains.</title>
        <authorList>
            <person name="Bernier A.-M."/>
            <person name="Bernard K."/>
            <person name="Domingo M.-C."/>
        </authorList>
    </citation>
    <scope>NUCLEOTIDE SEQUENCE [LARGE SCALE GENOMIC DNA]</scope>
    <source>
        <strain evidence="2 3">NML 160184</strain>
    </source>
</reference>
<dbReference type="Pfam" id="PF21831">
    <property type="entry name" value="DUF6891"/>
    <property type="match status" value="1"/>
</dbReference>
<dbReference type="RefSeq" id="WP_094451559.1">
    <property type="nucleotide sequence ID" value="NZ_NMVI01000026.1"/>
</dbReference>
<gene>
    <name evidence="2" type="ORF">CGZ92_11655</name>
</gene>
<comment type="caution">
    <text evidence="2">The sequence shown here is derived from an EMBL/GenBank/DDBJ whole genome shotgun (WGS) entry which is preliminary data.</text>
</comment>
<evidence type="ECO:0000259" key="1">
    <source>
        <dbReference type="Pfam" id="PF21831"/>
    </source>
</evidence>
<evidence type="ECO:0000313" key="2">
    <source>
        <dbReference type="EMBL" id="OYN85111.1"/>
    </source>
</evidence>
<dbReference type="AlphaFoldDB" id="A0A255E2B1"/>
<name>A0A255E2B1_9ACTN</name>
<organism evidence="2 3">
    <name type="scientific">Parenemella sanctibonifatiensis</name>
    <dbReference type="NCBI Taxonomy" id="2016505"/>
    <lineage>
        <taxon>Bacteria</taxon>
        <taxon>Bacillati</taxon>
        <taxon>Actinomycetota</taxon>
        <taxon>Actinomycetes</taxon>
        <taxon>Propionibacteriales</taxon>
        <taxon>Propionibacteriaceae</taxon>
        <taxon>Parenemella</taxon>
    </lineage>
</organism>
<proteinExistence type="predicted"/>
<sequence length="207" mass="22604">MSENTASMVAASAGTTATAAPMDSFDRLMEEARQRILTGEADELEDVEAFLAGGLTGAGAPADEDSDPDDLAAQLWSECYELASEWEDLQTDVDRLADAFEILEDSGVQCRLFSNWDDVTITARHRGAVLVSADAWRRLSPEERRPLTLTWTGGCASGRQVAKQILTALEMAGLQPTQRGDDTLTVPVLWRWHVDPLDDDGDDDDDD</sequence>
<accession>A0A255E2B1</accession>